<dbReference type="EMBL" id="JAMRYU010000049">
    <property type="protein sequence ID" value="MDC4242608.1"/>
    <property type="molecule type" value="Genomic_DNA"/>
</dbReference>
<name>A0A9X3XP12_9CLOT</name>
<dbReference type="Pfam" id="PF08813">
    <property type="entry name" value="Phage_tail_3"/>
    <property type="match status" value="1"/>
</dbReference>
<dbReference type="AlphaFoldDB" id="A0A9X3XP12"/>
<dbReference type="RefSeq" id="WP_272470875.1">
    <property type="nucleotide sequence ID" value="NZ_JAMRYU010000049.1"/>
</dbReference>
<dbReference type="InterPro" id="IPR014918">
    <property type="entry name" value="Phage_tail_3"/>
</dbReference>
<dbReference type="Proteomes" id="UP001141183">
    <property type="component" value="Unassembled WGS sequence"/>
</dbReference>
<evidence type="ECO:0000313" key="1">
    <source>
        <dbReference type="EMBL" id="MDC4242608.1"/>
    </source>
</evidence>
<sequence>MLANGIKLGYKKKGAEPATYTDLPGLKEVPEMGEEPEKVDNTCLSDKVKQYEYGIGDPGDLEFKFKYENSSATSPYRVLRAAAESKEVLSFEETFPDGTKFNWDAQVSVKLGGGGVNGVIDFTLKMALQSEIAVVDPS</sequence>
<reference evidence="1" key="1">
    <citation type="submission" date="2022-05" db="EMBL/GenBank/DDBJ databases">
        <title>Draft genome sequence of Clostridium tertium strain CP3 isolated from Peru.</title>
        <authorList>
            <person name="Hurtado R."/>
            <person name="Lima L."/>
            <person name="Sousa T."/>
            <person name="Jaiswal A.K."/>
            <person name="Tiwari S."/>
            <person name="Maturrano L."/>
            <person name="Brenig B."/>
            <person name="Azevedo V."/>
        </authorList>
    </citation>
    <scope>NUCLEOTIDE SEQUENCE</scope>
    <source>
        <strain evidence="1">CP3</strain>
    </source>
</reference>
<accession>A0A9X3XP12</accession>
<gene>
    <name evidence="1" type="ORF">NE398_21025</name>
</gene>
<evidence type="ECO:0000313" key="2">
    <source>
        <dbReference type="Proteomes" id="UP001141183"/>
    </source>
</evidence>
<dbReference type="Gene3D" id="4.10.410.40">
    <property type="match status" value="1"/>
</dbReference>
<comment type="caution">
    <text evidence="1">The sequence shown here is derived from an EMBL/GenBank/DDBJ whole genome shotgun (WGS) entry which is preliminary data.</text>
</comment>
<organism evidence="1 2">
    <name type="scientific">Clostridium tertium</name>
    <dbReference type="NCBI Taxonomy" id="1559"/>
    <lineage>
        <taxon>Bacteria</taxon>
        <taxon>Bacillati</taxon>
        <taxon>Bacillota</taxon>
        <taxon>Clostridia</taxon>
        <taxon>Eubacteriales</taxon>
        <taxon>Clostridiaceae</taxon>
        <taxon>Clostridium</taxon>
    </lineage>
</organism>
<keyword evidence="2" id="KW-1185">Reference proteome</keyword>
<proteinExistence type="predicted"/>
<protein>
    <submittedName>
        <fullName evidence="1">Phage tail protein</fullName>
    </submittedName>
</protein>